<feature type="signal peptide" evidence="1">
    <location>
        <begin position="1"/>
        <end position="24"/>
    </location>
</feature>
<proteinExistence type="predicted"/>
<comment type="caution">
    <text evidence="2">The sequence shown here is derived from an EMBL/GenBank/DDBJ whole genome shotgun (WGS) entry which is preliminary data.</text>
</comment>
<dbReference type="RefSeq" id="WP_008927868.1">
    <property type="nucleotide sequence ID" value="NZ_AMRJ01000003.1"/>
</dbReference>
<feature type="chain" id="PRO_5003947997" evidence="1">
    <location>
        <begin position="25"/>
        <end position="387"/>
    </location>
</feature>
<keyword evidence="3" id="KW-1185">Reference proteome</keyword>
<dbReference type="AlphaFoldDB" id="L0WGV8"/>
<evidence type="ECO:0000313" key="2">
    <source>
        <dbReference type="EMBL" id="EKF75372.1"/>
    </source>
</evidence>
<dbReference type="STRING" id="1177179.A11A3_03409"/>
<evidence type="ECO:0000256" key="1">
    <source>
        <dbReference type="SAM" id="SignalP"/>
    </source>
</evidence>
<dbReference type="EMBL" id="AMRJ01000003">
    <property type="protein sequence ID" value="EKF75372.1"/>
    <property type="molecule type" value="Genomic_DNA"/>
</dbReference>
<gene>
    <name evidence="2" type="ORF">A11A3_03409</name>
</gene>
<evidence type="ECO:0000313" key="3">
    <source>
        <dbReference type="Proteomes" id="UP000010164"/>
    </source>
</evidence>
<organism evidence="2 3">
    <name type="scientific">Alcanivorax hongdengensis A-11-3</name>
    <dbReference type="NCBI Taxonomy" id="1177179"/>
    <lineage>
        <taxon>Bacteria</taxon>
        <taxon>Pseudomonadati</taxon>
        <taxon>Pseudomonadota</taxon>
        <taxon>Gammaproteobacteria</taxon>
        <taxon>Oceanospirillales</taxon>
        <taxon>Alcanivoracaceae</taxon>
        <taxon>Alcanivorax</taxon>
    </lineage>
</organism>
<sequence>MNVYRLAGMLVVLWLSVVLSVARAAPVDQAYQRARDTFVQTHELAVDPAVVDAPWVAVPFDQVPFTYTFDEMRQRWPQLMRGLRLPFPSPEYLKARYSRFPDLYRDLHYQDHDWQQHSENVLEVWQAFFRGDLRHARDLGNHYGGYARVPAVLAQITYAVYLAPSQTAKQQLLQQVINQIQRQAGKELILPSDKAMLADYCMYRLGFSYAVARLAEDESVPVILTSNYAPMVINAATEMLAVEPDHPLALALSSSLEANVVRRVGKAAGKLTFATDTRDAEQAFGKALKAVDDMAIVRYEYANSLLYTGQPDAAKRAEAQLQKASNEPALYSMEWLDRAYARKRLKEIQSLRASGMSFARFDRKRRKFMARHDANLYAVTGKPFLVD</sequence>
<reference evidence="2 3" key="1">
    <citation type="journal article" date="2012" name="J. Bacteriol.">
        <title>Genome Sequence of the Alkane-Degrading Bacterium Alcanivorax hongdengensis Type Strain A-11-3.</title>
        <authorList>
            <person name="Lai Q."/>
            <person name="Shao Z."/>
        </authorList>
    </citation>
    <scope>NUCLEOTIDE SEQUENCE [LARGE SCALE GENOMIC DNA]</scope>
    <source>
        <strain evidence="2 3">A-11-3</strain>
    </source>
</reference>
<keyword evidence="1" id="KW-0732">Signal</keyword>
<accession>L0WGV8</accession>
<dbReference type="PATRIC" id="fig|1177179.3.peg.681"/>
<dbReference type="Proteomes" id="UP000010164">
    <property type="component" value="Unassembled WGS sequence"/>
</dbReference>
<dbReference type="eggNOG" id="ENOG5032VRB">
    <property type="taxonomic scope" value="Bacteria"/>
</dbReference>
<protein>
    <submittedName>
        <fullName evidence="2">Uncharacterized protein</fullName>
    </submittedName>
</protein>
<name>L0WGV8_9GAMM</name>